<proteinExistence type="predicted"/>
<evidence type="ECO:0000313" key="2">
    <source>
        <dbReference type="EMBL" id="GLQ89037.1"/>
    </source>
</evidence>
<gene>
    <name evidence="2" type="ORF">GCM10007898_26090</name>
</gene>
<accession>A0ABQ5XCJ5</accession>
<comment type="caution">
    <text evidence="2">The sequence shown here is derived from an EMBL/GenBank/DDBJ whole genome shotgun (WGS) entry which is preliminary data.</text>
</comment>
<organism evidence="2 3">
    <name type="scientific">Dyella flagellata</name>
    <dbReference type="NCBI Taxonomy" id="1867833"/>
    <lineage>
        <taxon>Bacteria</taxon>
        <taxon>Pseudomonadati</taxon>
        <taxon>Pseudomonadota</taxon>
        <taxon>Gammaproteobacteria</taxon>
        <taxon>Lysobacterales</taxon>
        <taxon>Rhodanobacteraceae</taxon>
        <taxon>Dyella</taxon>
    </lineage>
</organism>
<feature type="region of interest" description="Disordered" evidence="1">
    <location>
        <begin position="44"/>
        <end position="66"/>
    </location>
</feature>
<name>A0ABQ5XCJ5_9GAMM</name>
<dbReference type="EMBL" id="BSOA01000028">
    <property type="protein sequence ID" value="GLQ89037.1"/>
    <property type="molecule type" value="Genomic_DNA"/>
</dbReference>
<evidence type="ECO:0000256" key="1">
    <source>
        <dbReference type="SAM" id="MobiDB-lite"/>
    </source>
</evidence>
<evidence type="ECO:0008006" key="4">
    <source>
        <dbReference type="Google" id="ProtNLM"/>
    </source>
</evidence>
<feature type="compositionally biased region" description="Basic and acidic residues" evidence="1">
    <location>
        <begin position="48"/>
        <end position="66"/>
    </location>
</feature>
<dbReference type="Pfam" id="PF09954">
    <property type="entry name" value="DUF2188"/>
    <property type="match status" value="1"/>
</dbReference>
<dbReference type="RefSeq" id="WP_404649108.1">
    <property type="nucleotide sequence ID" value="NZ_BSOA01000028.1"/>
</dbReference>
<protein>
    <recommendedName>
        <fullName evidence="4">DUF2188 domain-containing protein</fullName>
    </recommendedName>
</protein>
<dbReference type="InterPro" id="IPR018691">
    <property type="entry name" value="DUF2188"/>
</dbReference>
<keyword evidence="3" id="KW-1185">Reference proteome</keyword>
<reference evidence="3" key="1">
    <citation type="journal article" date="2019" name="Int. J. Syst. Evol. Microbiol.">
        <title>The Global Catalogue of Microorganisms (GCM) 10K type strain sequencing project: providing services to taxonomists for standard genome sequencing and annotation.</title>
        <authorList>
            <consortium name="The Broad Institute Genomics Platform"/>
            <consortium name="The Broad Institute Genome Sequencing Center for Infectious Disease"/>
            <person name="Wu L."/>
            <person name="Ma J."/>
        </authorList>
    </citation>
    <scope>NUCLEOTIDE SEQUENCE [LARGE SCALE GENOMIC DNA]</scope>
    <source>
        <strain evidence="3">NBRC 111981</strain>
    </source>
</reference>
<dbReference type="Proteomes" id="UP001156627">
    <property type="component" value="Unassembled WGS sequence"/>
</dbReference>
<evidence type="ECO:0000313" key="3">
    <source>
        <dbReference type="Proteomes" id="UP001156627"/>
    </source>
</evidence>
<sequence>MDKKLFIERREQGDYAVRGAGSKRASAVAPTQMEAIKIARRMGSSNPDVERVRHTKVGKPDQWRKA</sequence>